<feature type="compositionally biased region" description="Gly residues" evidence="14">
    <location>
        <begin position="192"/>
        <end position="206"/>
    </location>
</feature>
<sequence>MQALLVNFLTLFFTLFSVTLAAAPGRNAILLSNVQALTLRRGHMTSHRRVSPVPQLKCVGPSSRICKLYSIDTMRCTNQGHGYDEEDIEWSCTASLPPEFKLGSTDVICEGYRHSDDAWVLKGSCGVEYRLLLTDEGEKRYGHQYTKTDGPDDMHWPGLIAWIVFIAIFAFILYSLFVNNGNPGRRGNNPRGPGGGGDGGGGGGGWDDPRDPPPPYDYHPETHWKPSSSSSSSDPGFWTGAATGAATGGAAGYALGRRSRRSRSPETDPWEGSSRLSPGFSSSSSSTGFGSTKRR</sequence>
<comment type="similarity">
    <text evidence="2">Belongs to the SARAF family.</text>
</comment>
<dbReference type="Proteomes" id="UP000054383">
    <property type="component" value="Unassembled WGS sequence"/>
</dbReference>
<dbReference type="EMBL" id="CVMT01000005">
    <property type="protein sequence ID" value="CRG88796.1"/>
    <property type="molecule type" value="Genomic_DNA"/>
</dbReference>
<evidence type="ECO:0000256" key="10">
    <source>
        <dbReference type="ARBA" id="ARBA00022989"/>
    </source>
</evidence>
<dbReference type="Pfam" id="PF06682">
    <property type="entry name" value="SARAF"/>
    <property type="match status" value="1"/>
</dbReference>
<keyword evidence="11" id="KW-0406">Ion transport</keyword>
<feature type="region of interest" description="Disordered" evidence="14">
    <location>
        <begin position="187"/>
        <end position="295"/>
    </location>
</feature>
<keyword evidence="9" id="KW-0106">Calcium</keyword>
<proteinExistence type="inferred from homology"/>
<evidence type="ECO:0000313" key="17">
    <source>
        <dbReference type="EMBL" id="CRG88796.1"/>
    </source>
</evidence>
<dbReference type="AlphaFoldDB" id="A0A0U1M0Z8"/>
<evidence type="ECO:0000256" key="2">
    <source>
        <dbReference type="ARBA" id="ARBA00006833"/>
    </source>
</evidence>
<evidence type="ECO:0000313" key="18">
    <source>
        <dbReference type="Proteomes" id="UP000054383"/>
    </source>
</evidence>
<evidence type="ECO:0000256" key="12">
    <source>
        <dbReference type="ARBA" id="ARBA00023136"/>
    </source>
</evidence>
<dbReference type="GO" id="GO:0005789">
    <property type="term" value="C:endoplasmic reticulum membrane"/>
    <property type="evidence" value="ECO:0007669"/>
    <property type="project" value="UniProtKB-SubCell"/>
</dbReference>
<evidence type="ECO:0000256" key="11">
    <source>
        <dbReference type="ARBA" id="ARBA00023065"/>
    </source>
</evidence>
<accession>A0A0U1M0Z8</accession>
<feature type="compositionally biased region" description="Low complexity" evidence="14">
    <location>
        <begin position="227"/>
        <end position="245"/>
    </location>
</feature>
<dbReference type="OMA" id="WILKGSC"/>
<dbReference type="GO" id="GO:0006816">
    <property type="term" value="P:calcium ion transport"/>
    <property type="evidence" value="ECO:0007669"/>
    <property type="project" value="UniProtKB-KW"/>
</dbReference>
<keyword evidence="7 16" id="KW-0732">Signal</keyword>
<dbReference type="InterPro" id="IPR009567">
    <property type="entry name" value="SARAF"/>
</dbReference>
<keyword evidence="10 15" id="KW-1133">Transmembrane helix</keyword>
<reference evidence="17 18" key="1">
    <citation type="submission" date="2015-04" db="EMBL/GenBank/DDBJ databases">
        <authorList>
            <person name="Syromyatnikov M.Y."/>
            <person name="Popov V.N."/>
        </authorList>
    </citation>
    <scope>NUCLEOTIDE SEQUENCE [LARGE SCALE GENOMIC DNA]</scope>
    <source>
        <strain evidence="17">WF-38-12</strain>
    </source>
</reference>
<evidence type="ECO:0000256" key="7">
    <source>
        <dbReference type="ARBA" id="ARBA00022729"/>
    </source>
</evidence>
<comment type="subcellular location">
    <subcellularLocation>
        <location evidence="1">Endoplasmic reticulum membrane</location>
        <topology evidence="1">Single-pass type I membrane protein</topology>
    </subcellularLocation>
</comment>
<keyword evidence="8" id="KW-0256">Endoplasmic reticulum</keyword>
<evidence type="ECO:0000256" key="16">
    <source>
        <dbReference type="SAM" id="SignalP"/>
    </source>
</evidence>
<name>A0A0U1M0Z8_TALIS</name>
<keyword evidence="4" id="KW-0813">Transport</keyword>
<evidence type="ECO:0000256" key="13">
    <source>
        <dbReference type="ARBA" id="ARBA00031116"/>
    </source>
</evidence>
<evidence type="ECO:0000256" key="8">
    <source>
        <dbReference type="ARBA" id="ARBA00022824"/>
    </source>
</evidence>
<feature type="compositionally biased region" description="Low complexity" evidence="14">
    <location>
        <begin position="272"/>
        <end position="295"/>
    </location>
</feature>
<feature type="signal peptide" evidence="16">
    <location>
        <begin position="1"/>
        <end position="21"/>
    </location>
</feature>
<gene>
    <name evidence="17" type="ORF">PISL3812_05831</name>
</gene>
<dbReference type="GO" id="GO:2001256">
    <property type="term" value="P:regulation of store-operated calcium entry"/>
    <property type="evidence" value="ECO:0007669"/>
    <property type="project" value="InterPro"/>
</dbReference>
<keyword evidence="12 15" id="KW-0472">Membrane</keyword>
<evidence type="ECO:0000256" key="3">
    <source>
        <dbReference type="ARBA" id="ARBA00016584"/>
    </source>
</evidence>
<keyword evidence="18" id="KW-1185">Reference proteome</keyword>
<feature type="transmembrane region" description="Helical" evidence="15">
    <location>
        <begin position="156"/>
        <end position="177"/>
    </location>
</feature>
<protein>
    <recommendedName>
        <fullName evidence="3">Store-operated calcium entry-associated regulatory factor</fullName>
    </recommendedName>
    <alternativeName>
        <fullName evidence="13">Transmembrane protein 66</fullName>
    </alternativeName>
</protein>
<dbReference type="PANTHER" id="PTHR15929:SF0">
    <property type="entry name" value="STORE-OPERATED CALCIUM ENTRY-ASSOCIATED REGULATORY FACTOR"/>
    <property type="match status" value="1"/>
</dbReference>
<dbReference type="STRING" id="28573.A0A0U1M0Z8"/>
<evidence type="ECO:0000256" key="5">
    <source>
        <dbReference type="ARBA" id="ARBA00022568"/>
    </source>
</evidence>
<evidence type="ECO:0000256" key="1">
    <source>
        <dbReference type="ARBA" id="ARBA00004115"/>
    </source>
</evidence>
<evidence type="ECO:0000256" key="6">
    <source>
        <dbReference type="ARBA" id="ARBA00022692"/>
    </source>
</evidence>
<keyword evidence="5" id="KW-0109">Calcium transport</keyword>
<dbReference type="PANTHER" id="PTHR15929">
    <property type="entry name" value="STORE-OPERATED CALCIUM ENTRY-ASSOCIATED REGULATORY FACTOR"/>
    <property type="match status" value="1"/>
</dbReference>
<evidence type="ECO:0000256" key="9">
    <source>
        <dbReference type="ARBA" id="ARBA00022837"/>
    </source>
</evidence>
<evidence type="ECO:0000256" key="4">
    <source>
        <dbReference type="ARBA" id="ARBA00022448"/>
    </source>
</evidence>
<dbReference type="OrthoDB" id="20303at2759"/>
<evidence type="ECO:0000256" key="15">
    <source>
        <dbReference type="SAM" id="Phobius"/>
    </source>
</evidence>
<keyword evidence="6 15" id="KW-0812">Transmembrane</keyword>
<feature type="chain" id="PRO_5018171348" description="Store-operated calcium entry-associated regulatory factor" evidence="16">
    <location>
        <begin position="22"/>
        <end position="295"/>
    </location>
</feature>
<organism evidence="17 18">
    <name type="scientific">Talaromyces islandicus</name>
    <name type="common">Penicillium islandicum</name>
    <dbReference type="NCBI Taxonomy" id="28573"/>
    <lineage>
        <taxon>Eukaryota</taxon>
        <taxon>Fungi</taxon>
        <taxon>Dikarya</taxon>
        <taxon>Ascomycota</taxon>
        <taxon>Pezizomycotina</taxon>
        <taxon>Eurotiomycetes</taxon>
        <taxon>Eurotiomycetidae</taxon>
        <taxon>Eurotiales</taxon>
        <taxon>Trichocomaceae</taxon>
        <taxon>Talaromyces</taxon>
        <taxon>Talaromyces sect. Islandici</taxon>
    </lineage>
</organism>
<evidence type="ECO:0000256" key="14">
    <source>
        <dbReference type="SAM" id="MobiDB-lite"/>
    </source>
</evidence>